<name>A0ABU3AEV6_9FLAO</name>
<sequence>MQKLELRNNLNEIIKRLMSKEIVAFLDNSNIEKSSLLKLVVDSKGGFDQAATDPEKEKVFEQFEAVKMYETNYFSRLVSMISTAGNSSRSTYFSNMTLNDFYSFHKSLISTFDLIDNLLMSSKDIFDDNNDFDIKGAQNNGNLILQIVDEKNIALNKFQDIISSLEKLIEIIYFLYDKVEDEKFDSHPSISMVDSGSDINLILKIPKKAANLIAQILKEFWDIIANNKSYRHGQRLKGVENSLTVLEKIKDAKDKGIIDAETAKVISNGIIDQTENIILKNTVTKQIMLESRDYSNRQLLLDQNKKYLLEEGNKTEKDKTE</sequence>
<gene>
    <name evidence="1" type="ORF">RM706_10240</name>
</gene>
<reference evidence="1 2" key="1">
    <citation type="submission" date="2023-09" db="EMBL/GenBank/DDBJ databases">
        <authorList>
            <person name="Rey-Velasco X."/>
        </authorList>
    </citation>
    <scope>NUCLEOTIDE SEQUENCE [LARGE SCALE GENOMIC DNA]</scope>
    <source>
        <strain evidence="1 2">F388</strain>
    </source>
</reference>
<protein>
    <submittedName>
        <fullName evidence="1">Uncharacterized protein</fullName>
    </submittedName>
</protein>
<comment type="caution">
    <text evidence="1">The sequence shown here is derived from an EMBL/GenBank/DDBJ whole genome shotgun (WGS) entry which is preliminary data.</text>
</comment>
<evidence type="ECO:0000313" key="2">
    <source>
        <dbReference type="Proteomes" id="UP001255246"/>
    </source>
</evidence>
<keyword evidence="2" id="KW-1185">Reference proteome</keyword>
<evidence type="ECO:0000313" key="1">
    <source>
        <dbReference type="EMBL" id="MDT0607411.1"/>
    </source>
</evidence>
<accession>A0ABU3AEV6</accession>
<dbReference type="EMBL" id="JAVRHR010000002">
    <property type="protein sequence ID" value="MDT0607411.1"/>
    <property type="molecule type" value="Genomic_DNA"/>
</dbReference>
<dbReference type="RefSeq" id="WP_311351077.1">
    <property type="nucleotide sequence ID" value="NZ_JAVRHR010000002.1"/>
</dbReference>
<dbReference type="Proteomes" id="UP001255246">
    <property type="component" value="Unassembled WGS sequence"/>
</dbReference>
<organism evidence="1 2">
    <name type="scientific">Croceitalea rosinachiae</name>
    <dbReference type="NCBI Taxonomy" id="3075596"/>
    <lineage>
        <taxon>Bacteria</taxon>
        <taxon>Pseudomonadati</taxon>
        <taxon>Bacteroidota</taxon>
        <taxon>Flavobacteriia</taxon>
        <taxon>Flavobacteriales</taxon>
        <taxon>Flavobacteriaceae</taxon>
        <taxon>Croceitalea</taxon>
    </lineage>
</organism>
<proteinExistence type="predicted"/>